<name>A0A9W5X5L2_9BACI</name>
<protein>
    <recommendedName>
        <fullName evidence="3">Transposase IS4-like domain-containing protein</fullName>
    </recommendedName>
</protein>
<evidence type="ECO:0008006" key="3">
    <source>
        <dbReference type="Google" id="ProtNLM"/>
    </source>
</evidence>
<dbReference type="SUPFAM" id="SSF53098">
    <property type="entry name" value="Ribonuclease H-like"/>
    <property type="match status" value="1"/>
</dbReference>
<reference evidence="1" key="2">
    <citation type="submission" date="2020-09" db="EMBL/GenBank/DDBJ databases">
        <authorList>
            <person name="Sun Q."/>
            <person name="Zhou Y."/>
        </authorList>
    </citation>
    <scope>NUCLEOTIDE SEQUENCE</scope>
    <source>
        <strain evidence="1">CGMCC 1.15454</strain>
    </source>
</reference>
<reference evidence="1" key="1">
    <citation type="journal article" date="2014" name="Int. J. Syst. Evol. Microbiol.">
        <title>Complete genome sequence of Corynebacterium casei LMG S-19264T (=DSM 44701T), isolated from a smear-ripened cheese.</title>
        <authorList>
            <consortium name="US DOE Joint Genome Institute (JGI-PGF)"/>
            <person name="Walter F."/>
            <person name="Albersmeier A."/>
            <person name="Kalinowski J."/>
            <person name="Ruckert C."/>
        </authorList>
    </citation>
    <scope>NUCLEOTIDE SEQUENCE</scope>
    <source>
        <strain evidence="1">CGMCC 1.15454</strain>
    </source>
</reference>
<comment type="caution">
    <text evidence="1">The sequence shown here is derived from an EMBL/GenBank/DDBJ whole genome shotgun (WGS) entry which is preliminary data.</text>
</comment>
<evidence type="ECO:0000313" key="2">
    <source>
        <dbReference type="Proteomes" id="UP000621492"/>
    </source>
</evidence>
<proteinExistence type="predicted"/>
<evidence type="ECO:0000313" key="1">
    <source>
        <dbReference type="EMBL" id="GGB44647.1"/>
    </source>
</evidence>
<dbReference type="RefSeq" id="WP_286171101.1">
    <property type="nucleotide sequence ID" value="NZ_BMJD01000016.1"/>
</dbReference>
<dbReference type="Proteomes" id="UP000621492">
    <property type="component" value="Unassembled WGS sequence"/>
</dbReference>
<organism evidence="1 2">
    <name type="scientific">Lentibacillus populi</name>
    <dbReference type="NCBI Taxonomy" id="1827502"/>
    <lineage>
        <taxon>Bacteria</taxon>
        <taxon>Bacillati</taxon>
        <taxon>Bacillota</taxon>
        <taxon>Bacilli</taxon>
        <taxon>Bacillales</taxon>
        <taxon>Bacillaceae</taxon>
        <taxon>Lentibacillus</taxon>
    </lineage>
</organism>
<gene>
    <name evidence="1" type="ORF">GCM10011409_22780</name>
</gene>
<sequence length="309" mass="35644">MIQVIDQGFKASKGLKEDALLLLDRYFLSVPALKRLNQWNQSGDVQLHLVTRAKMNAVAYEHPSKKKKGRGRPRKKGNMIKLKTLFQSRADEFQTAEVTMYGKKETVQYLCLDLLWGQGRYQELRFVLVKFNGGVSILVSTDLKLEAADIIHLYGDRFKIECTFREMKQAIGGFSYQFWSKSMPKLKRYLKKSETHPLEQVTELKDRRNIQQTVKAIEGFVMCSCIAMGLLQLIAVKFSHKGSVRFFRYLRAPSKSIVSEATVMAYLRRFIFLMFARNPPLTVTKIIQNNGKTRKKCLIPVMIGWCLNV</sequence>
<keyword evidence="2" id="KW-1185">Reference proteome</keyword>
<dbReference type="EMBL" id="BMJD01000016">
    <property type="protein sequence ID" value="GGB44647.1"/>
    <property type="molecule type" value="Genomic_DNA"/>
</dbReference>
<dbReference type="AlphaFoldDB" id="A0A9W5X5L2"/>
<dbReference type="InterPro" id="IPR012337">
    <property type="entry name" value="RNaseH-like_sf"/>
</dbReference>
<accession>A0A9W5X5L2</accession>